<dbReference type="AlphaFoldDB" id="A0AAD6BMA2"/>
<dbReference type="Proteomes" id="UP001219934">
    <property type="component" value="Unassembled WGS sequence"/>
</dbReference>
<feature type="transmembrane region" description="Helical" evidence="1">
    <location>
        <begin position="15"/>
        <end position="35"/>
    </location>
</feature>
<keyword evidence="3" id="KW-1185">Reference proteome</keyword>
<dbReference type="PANTHER" id="PTHR47272">
    <property type="entry name" value="DDE_TNP_1_7 DOMAIN-CONTAINING PROTEIN"/>
    <property type="match status" value="1"/>
</dbReference>
<protein>
    <recommendedName>
        <fullName evidence="4">PiggyBac transposable element-derived protein domain-containing protein</fullName>
    </recommendedName>
</protein>
<evidence type="ECO:0008006" key="4">
    <source>
        <dbReference type="Google" id="ProtNLM"/>
    </source>
</evidence>
<gene>
    <name evidence="2" type="ORF">JOQ06_023163</name>
</gene>
<evidence type="ECO:0000256" key="1">
    <source>
        <dbReference type="SAM" id="Phobius"/>
    </source>
</evidence>
<dbReference type="PANTHER" id="PTHR47272:SF1">
    <property type="entry name" value="PIGGYBAC TRANSPOSABLE ELEMENT-DERIVED PROTEIN 3-LIKE"/>
    <property type="match status" value="1"/>
</dbReference>
<dbReference type="EMBL" id="JAPTMU010000003">
    <property type="protein sequence ID" value="KAJ4945478.1"/>
    <property type="molecule type" value="Genomic_DNA"/>
</dbReference>
<evidence type="ECO:0000313" key="3">
    <source>
        <dbReference type="Proteomes" id="UP001219934"/>
    </source>
</evidence>
<reference evidence="2" key="1">
    <citation type="submission" date="2022-11" db="EMBL/GenBank/DDBJ databases">
        <title>Chromosome-level genome of Pogonophryne albipinna.</title>
        <authorList>
            <person name="Jo E."/>
        </authorList>
    </citation>
    <scope>NUCLEOTIDE SEQUENCE</scope>
    <source>
        <strain evidence="2">SGF0006</strain>
        <tissue evidence="2">Muscle</tissue>
    </source>
</reference>
<name>A0AAD6BMA2_9TELE</name>
<comment type="caution">
    <text evidence="2">The sequence shown here is derived from an EMBL/GenBank/DDBJ whole genome shotgun (WGS) entry which is preliminary data.</text>
</comment>
<organism evidence="2 3">
    <name type="scientific">Pogonophryne albipinna</name>
    <dbReference type="NCBI Taxonomy" id="1090488"/>
    <lineage>
        <taxon>Eukaryota</taxon>
        <taxon>Metazoa</taxon>
        <taxon>Chordata</taxon>
        <taxon>Craniata</taxon>
        <taxon>Vertebrata</taxon>
        <taxon>Euteleostomi</taxon>
        <taxon>Actinopterygii</taxon>
        <taxon>Neopterygii</taxon>
        <taxon>Teleostei</taxon>
        <taxon>Neoteleostei</taxon>
        <taxon>Acanthomorphata</taxon>
        <taxon>Eupercaria</taxon>
        <taxon>Perciformes</taxon>
        <taxon>Notothenioidei</taxon>
        <taxon>Pogonophryne</taxon>
    </lineage>
</organism>
<evidence type="ECO:0000313" key="2">
    <source>
        <dbReference type="EMBL" id="KAJ4945478.1"/>
    </source>
</evidence>
<keyword evidence="1" id="KW-1133">Transmembrane helix</keyword>
<keyword evidence="1" id="KW-0472">Membrane</keyword>
<sequence>MLVHLYKTPAKARRWYIPLFGYMLDLSVANSWLVYKRDCGLLNKKPMPLKRFRLETAQQPPPDVLCGHWPLHSEMRGRCKVCPKGVSRWKCMVFLCLNASQQCFVVYHNK</sequence>
<keyword evidence="1" id="KW-0812">Transmembrane</keyword>
<accession>A0AAD6BMA2</accession>
<proteinExistence type="predicted"/>